<keyword evidence="2 4" id="KW-0689">Ribosomal protein</keyword>
<dbReference type="AlphaFoldDB" id="A0AAD6WYP6"/>
<dbReference type="Gene3D" id="2.40.10.190">
    <property type="entry name" value="translation elongation factor selb, chain A, domain 4"/>
    <property type="match status" value="1"/>
</dbReference>
<dbReference type="GO" id="GO:0005840">
    <property type="term" value="C:ribosome"/>
    <property type="evidence" value="ECO:0007669"/>
    <property type="project" value="UniProtKB-KW"/>
</dbReference>
<dbReference type="GO" id="GO:1990904">
    <property type="term" value="C:ribonucleoprotein complex"/>
    <property type="evidence" value="ECO:0007669"/>
    <property type="project" value="UniProtKB-KW"/>
</dbReference>
<dbReference type="GO" id="GO:0003735">
    <property type="term" value="F:structural constituent of ribosome"/>
    <property type="evidence" value="ECO:0007669"/>
    <property type="project" value="InterPro"/>
</dbReference>
<dbReference type="Proteomes" id="UP001218188">
    <property type="component" value="Unassembled WGS sequence"/>
</dbReference>
<dbReference type="InterPro" id="IPR001780">
    <property type="entry name" value="Ribosomal_eL33"/>
</dbReference>
<evidence type="ECO:0000256" key="3">
    <source>
        <dbReference type="ARBA" id="ARBA00023274"/>
    </source>
</evidence>
<dbReference type="EMBL" id="JARJCM010000100">
    <property type="protein sequence ID" value="KAJ7029555.1"/>
    <property type="molecule type" value="Genomic_DNA"/>
</dbReference>
<dbReference type="Pfam" id="PF01247">
    <property type="entry name" value="Ribosomal_L35Ae"/>
    <property type="match status" value="1"/>
</dbReference>
<evidence type="ECO:0000256" key="2">
    <source>
        <dbReference type="ARBA" id="ARBA00022980"/>
    </source>
</evidence>
<proteinExistence type="inferred from homology"/>
<keyword evidence="5" id="KW-1185">Reference proteome</keyword>
<feature type="non-terminal residue" evidence="4">
    <location>
        <position position="1"/>
    </location>
</feature>
<dbReference type="InterPro" id="IPR009000">
    <property type="entry name" value="Transl_B-barrel_sf"/>
</dbReference>
<evidence type="ECO:0000256" key="1">
    <source>
        <dbReference type="ARBA" id="ARBA00009269"/>
    </source>
</evidence>
<name>A0AAD6WYP6_9AGAR</name>
<dbReference type="GO" id="GO:0006412">
    <property type="term" value="P:translation"/>
    <property type="evidence" value="ECO:0007669"/>
    <property type="project" value="InterPro"/>
</dbReference>
<dbReference type="PANTHER" id="PTHR10902">
    <property type="entry name" value="60S RIBOSOMAL PROTEIN L35A"/>
    <property type="match status" value="1"/>
</dbReference>
<reference evidence="4" key="1">
    <citation type="submission" date="2023-03" db="EMBL/GenBank/DDBJ databases">
        <title>Massive genome expansion in bonnet fungi (Mycena s.s.) driven by repeated elements and novel gene families across ecological guilds.</title>
        <authorList>
            <consortium name="Lawrence Berkeley National Laboratory"/>
            <person name="Harder C.B."/>
            <person name="Miyauchi S."/>
            <person name="Viragh M."/>
            <person name="Kuo A."/>
            <person name="Thoen E."/>
            <person name="Andreopoulos B."/>
            <person name="Lu D."/>
            <person name="Skrede I."/>
            <person name="Drula E."/>
            <person name="Henrissat B."/>
            <person name="Morin E."/>
            <person name="Kohler A."/>
            <person name="Barry K."/>
            <person name="LaButti K."/>
            <person name="Morin E."/>
            <person name="Salamov A."/>
            <person name="Lipzen A."/>
            <person name="Mereny Z."/>
            <person name="Hegedus B."/>
            <person name="Baldrian P."/>
            <person name="Stursova M."/>
            <person name="Weitz H."/>
            <person name="Taylor A."/>
            <person name="Grigoriev I.V."/>
            <person name="Nagy L.G."/>
            <person name="Martin F."/>
            <person name="Kauserud H."/>
        </authorList>
    </citation>
    <scope>NUCLEOTIDE SEQUENCE</scope>
    <source>
        <strain evidence="4">CBHHK200</strain>
    </source>
</reference>
<organism evidence="4 5">
    <name type="scientific">Mycena alexandri</name>
    <dbReference type="NCBI Taxonomy" id="1745969"/>
    <lineage>
        <taxon>Eukaryota</taxon>
        <taxon>Fungi</taxon>
        <taxon>Dikarya</taxon>
        <taxon>Basidiomycota</taxon>
        <taxon>Agaricomycotina</taxon>
        <taxon>Agaricomycetes</taxon>
        <taxon>Agaricomycetidae</taxon>
        <taxon>Agaricales</taxon>
        <taxon>Marasmiineae</taxon>
        <taxon>Mycenaceae</taxon>
        <taxon>Mycena</taxon>
    </lineage>
</organism>
<dbReference type="SUPFAM" id="SSF50447">
    <property type="entry name" value="Translation proteins"/>
    <property type="match status" value="1"/>
</dbReference>
<sequence length="61" mass="6948">RLYSKGRVLGHKRAKRNTRPNTSLIQIEGVATKEDAQFYLGKCVAYVYNAKHEIQGSKVRV</sequence>
<dbReference type="InterPro" id="IPR038661">
    <property type="entry name" value="Ribosomal_eL33_sf"/>
</dbReference>
<comment type="similarity">
    <text evidence="1">Belongs to the eukaryotic ribosomal protein eL33 family.</text>
</comment>
<feature type="non-terminal residue" evidence="4">
    <location>
        <position position="61"/>
    </location>
</feature>
<gene>
    <name evidence="4" type="ORF">C8F04DRAFT_905097</name>
</gene>
<evidence type="ECO:0000313" key="4">
    <source>
        <dbReference type="EMBL" id="KAJ7029555.1"/>
    </source>
</evidence>
<evidence type="ECO:0000313" key="5">
    <source>
        <dbReference type="Proteomes" id="UP001218188"/>
    </source>
</evidence>
<protein>
    <submittedName>
        <fullName evidence="4">Ribosomal protein L35A</fullName>
    </submittedName>
</protein>
<accession>A0AAD6WYP6</accession>
<keyword evidence="3" id="KW-0687">Ribonucleoprotein</keyword>
<comment type="caution">
    <text evidence="4">The sequence shown here is derived from an EMBL/GenBank/DDBJ whole genome shotgun (WGS) entry which is preliminary data.</text>
</comment>